<dbReference type="RefSeq" id="XP_008871257.1">
    <property type="nucleotide sequence ID" value="XM_008873035.1"/>
</dbReference>
<evidence type="ECO:0000256" key="2">
    <source>
        <dbReference type="ARBA" id="ARBA00009598"/>
    </source>
</evidence>
<proteinExistence type="inferred from homology"/>
<feature type="transmembrane region" description="Helical" evidence="9">
    <location>
        <begin position="164"/>
        <end position="187"/>
    </location>
</feature>
<feature type="transmembrane region" description="Helical" evidence="9">
    <location>
        <begin position="128"/>
        <end position="152"/>
    </location>
</feature>
<dbReference type="InterPro" id="IPR020846">
    <property type="entry name" value="MFS_dom"/>
</dbReference>
<dbReference type="InterPro" id="IPR036259">
    <property type="entry name" value="MFS_trans_sf"/>
</dbReference>
<dbReference type="GO" id="GO:0005789">
    <property type="term" value="C:endoplasmic reticulum membrane"/>
    <property type="evidence" value="ECO:0007669"/>
    <property type="project" value="TreeGrafter"/>
</dbReference>
<feature type="compositionally biased region" description="Low complexity" evidence="8">
    <location>
        <begin position="510"/>
        <end position="523"/>
    </location>
</feature>
<dbReference type="SUPFAM" id="SSF103473">
    <property type="entry name" value="MFS general substrate transporter"/>
    <property type="match status" value="1"/>
</dbReference>
<dbReference type="PROSITE" id="PS50850">
    <property type="entry name" value="MFS"/>
    <property type="match status" value="1"/>
</dbReference>
<evidence type="ECO:0000256" key="6">
    <source>
        <dbReference type="ARBA" id="ARBA00022989"/>
    </source>
</evidence>
<feature type="transmembrane region" description="Helical" evidence="9">
    <location>
        <begin position="333"/>
        <end position="352"/>
    </location>
</feature>
<feature type="transmembrane region" description="Helical" evidence="9">
    <location>
        <begin position="448"/>
        <end position="468"/>
    </location>
</feature>
<protein>
    <recommendedName>
        <fullName evidence="10">Major facilitator superfamily (MFS) profile domain-containing protein</fullName>
    </recommendedName>
</protein>
<keyword evidence="6 9" id="KW-1133">Transmembrane helix</keyword>
<feature type="transmembrane region" description="Helical" evidence="9">
    <location>
        <begin position="307"/>
        <end position="324"/>
    </location>
</feature>
<keyword evidence="4" id="KW-0762">Sugar transport</keyword>
<dbReference type="STRING" id="157072.A0A024U2V0"/>
<feature type="transmembrane region" description="Helical" evidence="9">
    <location>
        <begin position="71"/>
        <end position="90"/>
    </location>
</feature>
<evidence type="ECO:0000256" key="3">
    <source>
        <dbReference type="ARBA" id="ARBA00022448"/>
    </source>
</evidence>
<gene>
    <name evidence="11" type="ORF">H310_07623</name>
</gene>
<evidence type="ECO:0000256" key="8">
    <source>
        <dbReference type="SAM" id="MobiDB-lite"/>
    </source>
</evidence>
<dbReference type="PANTHER" id="PTHR43184">
    <property type="entry name" value="MAJOR FACILITATOR SUPERFAMILY TRANSPORTER 16, ISOFORM B"/>
    <property type="match status" value="1"/>
</dbReference>
<evidence type="ECO:0000256" key="7">
    <source>
        <dbReference type="ARBA" id="ARBA00023136"/>
    </source>
</evidence>
<evidence type="ECO:0000259" key="10">
    <source>
        <dbReference type="PROSITE" id="PS50850"/>
    </source>
</evidence>
<feature type="domain" description="Major facilitator superfamily (MFS) profile" evidence="10">
    <location>
        <begin position="22"/>
        <end position="471"/>
    </location>
</feature>
<comment type="subcellular location">
    <subcellularLocation>
        <location evidence="1">Membrane</location>
        <topology evidence="1">Multi-pass membrane protein</topology>
    </subcellularLocation>
</comment>
<evidence type="ECO:0000256" key="9">
    <source>
        <dbReference type="SAM" id="Phobius"/>
    </source>
</evidence>
<dbReference type="eggNOG" id="KOG2533">
    <property type="taxonomic scope" value="Eukaryota"/>
</dbReference>
<dbReference type="PIRSF" id="PIRSF002808">
    <property type="entry name" value="Hexose_phosphate_transp"/>
    <property type="match status" value="1"/>
</dbReference>
<dbReference type="PANTHER" id="PTHR43184:SF12">
    <property type="entry name" value="SUGAR PHOSPHATE EXCHANGER 3"/>
    <property type="match status" value="1"/>
</dbReference>
<keyword evidence="3" id="KW-0813">Transport</keyword>
<name>A0A024U2V0_9STRA</name>
<dbReference type="Pfam" id="PF07690">
    <property type="entry name" value="MFS_1"/>
    <property type="match status" value="1"/>
</dbReference>
<dbReference type="InterPro" id="IPR000849">
    <property type="entry name" value="Sugar_P_transporter"/>
</dbReference>
<dbReference type="GeneID" id="20084673"/>
<comment type="similarity">
    <text evidence="2">Belongs to the major facilitator superfamily. Organophosphate:Pi antiporter (OPA) (TC 2.A.1.4) family.</text>
</comment>
<accession>A0A024U2V0</accession>
<evidence type="ECO:0000256" key="5">
    <source>
        <dbReference type="ARBA" id="ARBA00022692"/>
    </source>
</evidence>
<evidence type="ECO:0000313" key="11">
    <source>
        <dbReference type="EMBL" id="ETW00232.1"/>
    </source>
</evidence>
<dbReference type="InterPro" id="IPR011701">
    <property type="entry name" value="MFS"/>
</dbReference>
<dbReference type="AlphaFoldDB" id="A0A024U2V0"/>
<organism evidence="11">
    <name type="scientific">Aphanomyces invadans</name>
    <dbReference type="NCBI Taxonomy" id="157072"/>
    <lineage>
        <taxon>Eukaryota</taxon>
        <taxon>Sar</taxon>
        <taxon>Stramenopiles</taxon>
        <taxon>Oomycota</taxon>
        <taxon>Saprolegniomycetes</taxon>
        <taxon>Saprolegniales</taxon>
        <taxon>Verrucalvaceae</taxon>
        <taxon>Aphanomyces</taxon>
    </lineage>
</organism>
<evidence type="ECO:0000256" key="1">
    <source>
        <dbReference type="ARBA" id="ARBA00004141"/>
    </source>
</evidence>
<dbReference type="EMBL" id="KI913965">
    <property type="protein sequence ID" value="ETW00232.1"/>
    <property type="molecule type" value="Genomic_DNA"/>
</dbReference>
<sequence length="538" mass="57484">MATSGAAKASLEDCLPLQTVPSLKLMKLRTFAITYVTYAIFHVARKSFGSIKGELSKEKWMASSLTSQSNMYGLMDMVFLGLYAIGLYASGMLGDRLDLRKFLAGGMVGVALVLMTFGVAGLANYHVFWFYLMLWGVNGAVQSVGWPSNVAIMSRWFGDGERGVVLGLWSSCASFGNICGGALVGILCHVAEASVAWKLVMVASGVIMLVQSLIVFLFLVPAPPKHLHDDTEATTLSIPASDNKEVPVEGGPVGISFSRAWMIPGVASYAIAYACVKSVSYSLFFWVPYYLTAERHMNNSKANLFSVLYDVGAIIGSVAGGYLTDRMGGKRSLYIVLSLCLAGIDMAFLFGASEHMTGVLLFLTGVLMGGPEMLITTTISADLGTHQTLAKNAQALATVTGIIDGTGSIGAAVAQYLVGRIANCHSTCDPIPATAHAVCPTTCAWDSVFLMLQICTVVGVLSLSSLVFHEMQSWRRRRDHPTPDNPVIKLQHCPLLQTDESTDNDAIARPDTPGSTTSTATSPVSLDDSSLDALKHRV</sequence>
<reference evidence="11" key="1">
    <citation type="submission" date="2013-12" db="EMBL/GenBank/DDBJ databases">
        <title>The Genome Sequence of Aphanomyces invadans NJM9701.</title>
        <authorList>
            <consortium name="The Broad Institute Genomics Platform"/>
            <person name="Russ C."/>
            <person name="Tyler B."/>
            <person name="van West P."/>
            <person name="Dieguez-Uribeondo J."/>
            <person name="Young S.K."/>
            <person name="Zeng Q."/>
            <person name="Gargeya S."/>
            <person name="Fitzgerald M."/>
            <person name="Abouelleil A."/>
            <person name="Alvarado L."/>
            <person name="Chapman S.B."/>
            <person name="Gainer-Dewar J."/>
            <person name="Goldberg J."/>
            <person name="Griggs A."/>
            <person name="Gujja S."/>
            <person name="Hansen M."/>
            <person name="Howarth C."/>
            <person name="Imamovic A."/>
            <person name="Ireland A."/>
            <person name="Larimer J."/>
            <person name="McCowan C."/>
            <person name="Murphy C."/>
            <person name="Pearson M."/>
            <person name="Poon T.W."/>
            <person name="Priest M."/>
            <person name="Roberts A."/>
            <person name="Saif S."/>
            <person name="Shea T."/>
            <person name="Sykes S."/>
            <person name="Wortman J."/>
            <person name="Nusbaum C."/>
            <person name="Birren B."/>
        </authorList>
    </citation>
    <scope>NUCLEOTIDE SEQUENCE [LARGE SCALE GENOMIC DNA]</scope>
    <source>
        <strain evidence="11">NJM9701</strain>
    </source>
</reference>
<dbReference type="GO" id="GO:0022857">
    <property type="term" value="F:transmembrane transporter activity"/>
    <property type="evidence" value="ECO:0007669"/>
    <property type="project" value="InterPro"/>
</dbReference>
<feature type="transmembrane region" description="Helical" evidence="9">
    <location>
        <begin position="266"/>
        <end position="287"/>
    </location>
</feature>
<feature type="region of interest" description="Disordered" evidence="8">
    <location>
        <begin position="503"/>
        <end position="529"/>
    </location>
</feature>
<keyword evidence="7 9" id="KW-0472">Membrane</keyword>
<feature type="transmembrane region" description="Helical" evidence="9">
    <location>
        <begin position="102"/>
        <end position="122"/>
    </location>
</feature>
<dbReference type="Gene3D" id="1.20.1250.20">
    <property type="entry name" value="MFS general substrate transporter like domains"/>
    <property type="match status" value="2"/>
</dbReference>
<dbReference type="OrthoDB" id="3639251at2759"/>
<keyword evidence="5 9" id="KW-0812">Transmembrane</keyword>
<dbReference type="VEuPathDB" id="FungiDB:H310_07623"/>
<evidence type="ECO:0000256" key="4">
    <source>
        <dbReference type="ARBA" id="ARBA00022597"/>
    </source>
</evidence>
<feature type="transmembrane region" description="Helical" evidence="9">
    <location>
        <begin position="199"/>
        <end position="220"/>
    </location>
</feature>